<evidence type="ECO:0000256" key="4">
    <source>
        <dbReference type="ARBA" id="ARBA00023163"/>
    </source>
</evidence>
<evidence type="ECO:0000256" key="2">
    <source>
        <dbReference type="ARBA" id="ARBA00023015"/>
    </source>
</evidence>
<dbReference type="InterPro" id="IPR036388">
    <property type="entry name" value="WH-like_DNA-bd_sf"/>
</dbReference>
<dbReference type="FunFam" id="1.10.10.10:FF:000001">
    <property type="entry name" value="LysR family transcriptional regulator"/>
    <property type="match status" value="1"/>
</dbReference>
<organism evidence="6 7">
    <name type="scientific">Blautia luti</name>
    <dbReference type="NCBI Taxonomy" id="89014"/>
    <lineage>
        <taxon>Bacteria</taxon>
        <taxon>Bacillati</taxon>
        <taxon>Bacillota</taxon>
        <taxon>Clostridia</taxon>
        <taxon>Lachnospirales</taxon>
        <taxon>Lachnospiraceae</taxon>
        <taxon>Blautia</taxon>
    </lineage>
</organism>
<dbReference type="GO" id="GO:0000976">
    <property type="term" value="F:transcription cis-regulatory region binding"/>
    <property type="evidence" value="ECO:0007669"/>
    <property type="project" value="TreeGrafter"/>
</dbReference>
<protein>
    <submittedName>
        <fullName evidence="6">HTH-type transcriptional regulator GltR</fullName>
    </submittedName>
</protein>
<dbReference type="PANTHER" id="PTHR30126:SF40">
    <property type="entry name" value="HTH-TYPE TRANSCRIPTIONAL REGULATOR GLTR"/>
    <property type="match status" value="1"/>
</dbReference>
<dbReference type="RefSeq" id="WP_144093445.1">
    <property type="nucleotide sequence ID" value="NZ_CABHMX010000001.1"/>
</dbReference>
<proteinExistence type="inferred from homology"/>
<reference evidence="6 7" key="1">
    <citation type="submission" date="2019-07" db="EMBL/GenBank/DDBJ databases">
        <authorList>
            <person name="Hibberd C M."/>
            <person name="Gehrig L. J."/>
            <person name="Chang H.-W."/>
            <person name="Venkatesh S."/>
        </authorList>
    </citation>
    <scope>NUCLEOTIDE SEQUENCE [LARGE SCALE GENOMIC DNA]</scope>
    <source>
        <strain evidence="6">Blautia_luti_SSTS_Bg7063</strain>
    </source>
</reference>
<evidence type="ECO:0000256" key="3">
    <source>
        <dbReference type="ARBA" id="ARBA00023125"/>
    </source>
</evidence>
<evidence type="ECO:0000259" key="5">
    <source>
        <dbReference type="PROSITE" id="PS50931"/>
    </source>
</evidence>
<dbReference type="SUPFAM" id="SSF46785">
    <property type="entry name" value="Winged helix' DNA-binding domain"/>
    <property type="match status" value="1"/>
</dbReference>
<name>A0A564VVA5_9FIRM</name>
<gene>
    <name evidence="6" type="primary">gltR_2</name>
    <name evidence="6" type="ORF">RSSSTS7063_02923</name>
</gene>
<evidence type="ECO:0000313" key="6">
    <source>
        <dbReference type="EMBL" id="VUX35673.1"/>
    </source>
</evidence>
<comment type="similarity">
    <text evidence="1">Belongs to the LysR transcriptional regulatory family.</text>
</comment>
<dbReference type="InterPro" id="IPR000847">
    <property type="entry name" value="LysR_HTH_N"/>
</dbReference>
<evidence type="ECO:0000313" key="7">
    <source>
        <dbReference type="Proteomes" id="UP000408482"/>
    </source>
</evidence>
<dbReference type="InterPro" id="IPR036390">
    <property type="entry name" value="WH_DNA-bd_sf"/>
</dbReference>
<feature type="domain" description="HTH lysR-type" evidence="5">
    <location>
        <begin position="2"/>
        <end position="59"/>
    </location>
</feature>
<dbReference type="EMBL" id="CABHNW010000055">
    <property type="protein sequence ID" value="VUX35673.1"/>
    <property type="molecule type" value="Genomic_DNA"/>
</dbReference>
<keyword evidence="2" id="KW-0805">Transcription regulation</keyword>
<evidence type="ECO:0000256" key="1">
    <source>
        <dbReference type="ARBA" id="ARBA00009437"/>
    </source>
</evidence>
<keyword evidence="4" id="KW-0804">Transcription</keyword>
<dbReference type="PROSITE" id="PS50931">
    <property type="entry name" value="HTH_LYSR"/>
    <property type="match status" value="1"/>
</dbReference>
<dbReference type="GO" id="GO:0003700">
    <property type="term" value="F:DNA-binding transcription factor activity"/>
    <property type="evidence" value="ECO:0007669"/>
    <property type="project" value="InterPro"/>
</dbReference>
<dbReference type="Pfam" id="PF00126">
    <property type="entry name" value="HTH_1"/>
    <property type="match status" value="1"/>
</dbReference>
<sequence length="305" mass="34678">MLNIKQIQYFAACAKTGSFSQAAEMLFTTQSNVSKVIRSMEDDMRTQLFVRHAKGIELTPEGERAYIHVQRILENIDELEMQAQPLAKSSLCVCFHPSSWFADIFVTYYEAHKCDDLHYQVYAADTHEIIKRVKGRQDDMGFAYVMQNQLAAFQYFLSRNYLEFELLTETEVNIYTGKGKADTADEGDFNMSQLRLIQRFPDEFSPDNYRNLVEENGHSAVEAETVVVTNSDYIVERLLGSGELCNISGADLSGRDPGYSSVKYTFPGEGQKLVYGCICRRGEELSEQGKDFLGFVKERLQISGK</sequence>
<accession>A0A564VVA5</accession>
<keyword evidence="7" id="KW-1185">Reference proteome</keyword>
<dbReference type="PANTHER" id="PTHR30126">
    <property type="entry name" value="HTH-TYPE TRANSCRIPTIONAL REGULATOR"/>
    <property type="match status" value="1"/>
</dbReference>
<keyword evidence="3" id="KW-0238">DNA-binding</keyword>
<dbReference type="AlphaFoldDB" id="A0A564VVA5"/>
<dbReference type="Gene3D" id="1.10.10.10">
    <property type="entry name" value="Winged helix-like DNA-binding domain superfamily/Winged helix DNA-binding domain"/>
    <property type="match status" value="1"/>
</dbReference>
<dbReference type="Proteomes" id="UP000408482">
    <property type="component" value="Unassembled WGS sequence"/>
</dbReference>